<sequence length="241" mass="27011">MATLFDAASFWSYPYDPQALQRGQRARQQQLSAFNQQSQAGRPLFGSQFSVNPRGAPIFGPTTGSLFQQRFFYEYPTAAVTQRLAEMGFSTHITNPFTQYATQIAEGLRQLYDLTNPSTGDQDSQLAGFLSVAQQVPNLLLSQASGLSGTPFSRRAVGQALRNFVPGEQFGDFTDQFNLVEDLLRTVGSLWFTPTWQRIARQDLQQKLDDYIRYMASTNGQGVSFIEFLVNTGFVDRYFGS</sequence>
<organism evidence="1">
    <name type="scientific">Thermomicrobium roseum</name>
    <dbReference type="NCBI Taxonomy" id="500"/>
    <lineage>
        <taxon>Bacteria</taxon>
        <taxon>Pseudomonadati</taxon>
        <taxon>Thermomicrobiota</taxon>
        <taxon>Thermomicrobia</taxon>
        <taxon>Thermomicrobiales</taxon>
        <taxon>Thermomicrobiaceae</taxon>
        <taxon>Thermomicrobium</taxon>
    </lineage>
</organism>
<proteinExistence type="predicted"/>
<protein>
    <submittedName>
        <fullName evidence="1">Uncharacterized protein</fullName>
    </submittedName>
</protein>
<comment type="caution">
    <text evidence="1">The sequence shown here is derived from an EMBL/GenBank/DDBJ whole genome shotgun (WGS) entry which is preliminary data.</text>
</comment>
<accession>A0A7C5VWI0</accession>
<dbReference type="AlphaFoldDB" id="A0A7C5VWI0"/>
<evidence type="ECO:0000313" key="1">
    <source>
        <dbReference type="EMBL" id="HHM96198.1"/>
    </source>
</evidence>
<name>A0A7C5VWI0_THERO</name>
<gene>
    <name evidence="1" type="ORF">ENM21_03170</name>
</gene>
<reference evidence="1" key="1">
    <citation type="journal article" date="2020" name="mSystems">
        <title>Genome- and Community-Level Interaction Insights into Carbon Utilization and Element Cycling Functions of Hydrothermarchaeota in Hydrothermal Sediment.</title>
        <authorList>
            <person name="Zhou Z."/>
            <person name="Liu Y."/>
            <person name="Xu W."/>
            <person name="Pan J."/>
            <person name="Luo Z.H."/>
            <person name="Li M."/>
        </authorList>
    </citation>
    <scope>NUCLEOTIDE SEQUENCE [LARGE SCALE GENOMIC DNA]</scope>
    <source>
        <strain evidence="1">SpSt-1065</strain>
    </source>
</reference>
<dbReference type="EMBL" id="DRWX01000154">
    <property type="protein sequence ID" value="HHM96198.1"/>
    <property type="molecule type" value="Genomic_DNA"/>
</dbReference>